<dbReference type="EMBL" id="FQUW01000018">
    <property type="protein sequence ID" value="SHF20612.1"/>
    <property type="molecule type" value="Genomic_DNA"/>
</dbReference>
<feature type="transmembrane region" description="Helical" evidence="6">
    <location>
        <begin position="338"/>
        <end position="364"/>
    </location>
</feature>
<dbReference type="PANTHER" id="PTHR23506">
    <property type="entry name" value="GH10249P"/>
    <property type="match status" value="1"/>
</dbReference>
<name>A0A1M4ZS72_9FIRM</name>
<keyword evidence="3 6" id="KW-0812">Transmembrane</keyword>
<dbReference type="RefSeq" id="WP_073165181.1">
    <property type="nucleotide sequence ID" value="NZ_FQUW01000018.1"/>
</dbReference>
<feature type="transmembrane region" description="Helical" evidence="6">
    <location>
        <begin position="101"/>
        <end position="121"/>
    </location>
</feature>
<evidence type="ECO:0000256" key="3">
    <source>
        <dbReference type="ARBA" id="ARBA00022692"/>
    </source>
</evidence>
<dbReference type="Pfam" id="PF07690">
    <property type="entry name" value="MFS_1"/>
    <property type="match status" value="1"/>
</dbReference>
<dbReference type="InterPro" id="IPR001958">
    <property type="entry name" value="Tet-R_TetA/multi-R_MdtG-like"/>
</dbReference>
<keyword evidence="4 6" id="KW-1133">Transmembrane helix</keyword>
<dbReference type="InterPro" id="IPR020846">
    <property type="entry name" value="MFS_dom"/>
</dbReference>
<protein>
    <submittedName>
        <fullName evidence="8">Predicted arabinose efflux permease, MFS family</fullName>
    </submittedName>
</protein>
<feature type="transmembrane region" description="Helical" evidence="6">
    <location>
        <begin position="199"/>
        <end position="221"/>
    </location>
</feature>
<accession>A0A1M4ZS72</accession>
<evidence type="ECO:0000313" key="9">
    <source>
        <dbReference type="Proteomes" id="UP000184196"/>
    </source>
</evidence>
<feature type="transmembrane region" description="Helical" evidence="6">
    <location>
        <begin position="74"/>
        <end position="95"/>
    </location>
</feature>
<dbReference type="GO" id="GO:0022857">
    <property type="term" value="F:transmembrane transporter activity"/>
    <property type="evidence" value="ECO:0007669"/>
    <property type="project" value="InterPro"/>
</dbReference>
<dbReference type="InterPro" id="IPR011701">
    <property type="entry name" value="MFS"/>
</dbReference>
<feature type="transmembrane region" description="Helical" evidence="6">
    <location>
        <begin position="293"/>
        <end position="317"/>
    </location>
</feature>
<dbReference type="InterPro" id="IPR036259">
    <property type="entry name" value="MFS_trans_sf"/>
</dbReference>
<dbReference type="InterPro" id="IPR050930">
    <property type="entry name" value="MFS_Vesicular_Transporter"/>
</dbReference>
<feature type="transmembrane region" description="Helical" evidence="6">
    <location>
        <begin position="133"/>
        <end position="153"/>
    </location>
</feature>
<evidence type="ECO:0000313" key="8">
    <source>
        <dbReference type="EMBL" id="SHF20612.1"/>
    </source>
</evidence>
<feature type="transmembrane region" description="Helical" evidence="6">
    <location>
        <begin position="370"/>
        <end position="390"/>
    </location>
</feature>
<dbReference type="GO" id="GO:0005886">
    <property type="term" value="C:plasma membrane"/>
    <property type="evidence" value="ECO:0007669"/>
    <property type="project" value="UniProtKB-SubCell"/>
</dbReference>
<evidence type="ECO:0000256" key="6">
    <source>
        <dbReference type="SAM" id="Phobius"/>
    </source>
</evidence>
<evidence type="ECO:0000256" key="1">
    <source>
        <dbReference type="ARBA" id="ARBA00004651"/>
    </source>
</evidence>
<evidence type="ECO:0000256" key="2">
    <source>
        <dbReference type="ARBA" id="ARBA00022448"/>
    </source>
</evidence>
<sequence length="405" mass="42350">MPAGYLFLLVNLAVFLDTVLYGIIVPIMPYYATGAGASTTEVGLIFAALSAGLLLASVPAGLACDRYGYRPVMVLGMAGLTATTLLFLISHSVWLMIISRLLQGAAAAATWSAGLALVAVLYPPQLRGQKMGLVMATTGAGTIVGPVLGGTLYQFAGYAFPFLLMAGAGALLTLLLWLSPLPGNNPSPGRENMPWKQFLLDRNIFWGVLVTAAGSFGFGILEPLLPIDLYHRFGLGSAGVGMLFGALSLSYTLFQPLFGVLSDRLGRKPIIIAGLLTTAVTIPWLALAPSLKMVAATMVLLGLTTGACSTPTLPLLAESMDRACSSQAAGKRIARPHLYGTTYGIANTAYSAGMLLGPLVGSFLVQHRDLLTALLSYSVLLVATATGTLLQLQETLKAGKIPSRS</sequence>
<feature type="transmembrane region" description="Helical" evidence="6">
    <location>
        <begin position="7"/>
        <end position="32"/>
    </location>
</feature>
<feature type="transmembrane region" description="Helical" evidence="6">
    <location>
        <begin position="233"/>
        <end position="258"/>
    </location>
</feature>
<gene>
    <name evidence="8" type="ORF">SAMN02745218_01675</name>
</gene>
<proteinExistence type="predicted"/>
<keyword evidence="9" id="KW-1185">Reference proteome</keyword>
<evidence type="ECO:0000259" key="7">
    <source>
        <dbReference type="PROSITE" id="PS50850"/>
    </source>
</evidence>
<feature type="transmembrane region" description="Helical" evidence="6">
    <location>
        <begin position="159"/>
        <end position="178"/>
    </location>
</feature>
<dbReference type="PANTHER" id="PTHR23506:SF23">
    <property type="entry name" value="GH10249P"/>
    <property type="match status" value="1"/>
</dbReference>
<dbReference type="PRINTS" id="PR01035">
    <property type="entry name" value="TCRTETA"/>
</dbReference>
<feature type="transmembrane region" description="Helical" evidence="6">
    <location>
        <begin position="44"/>
        <end position="62"/>
    </location>
</feature>
<evidence type="ECO:0000256" key="4">
    <source>
        <dbReference type="ARBA" id="ARBA00022989"/>
    </source>
</evidence>
<keyword evidence="2" id="KW-0813">Transport</keyword>
<evidence type="ECO:0000256" key="5">
    <source>
        <dbReference type="ARBA" id="ARBA00023136"/>
    </source>
</evidence>
<dbReference type="Proteomes" id="UP000184196">
    <property type="component" value="Unassembled WGS sequence"/>
</dbReference>
<dbReference type="PROSITE" id="PS50850">
    <property type="entry name" value="MFS"/>
    <property type="match status" value="1"/>
</dbReference>
<dbReference type="AlphaFoldDB" id="A0A1M4ZS72"/>
<dbReference type="CDD" id="cd17325">
    <property type="entry name" value="MFS_MdtG_SLC18_like"/>
    <property type="match status" value="1"/>
</dbReference>
<feature type="domain" description="Major facilitator superfamily (MFS) profile" evidence="7">
    <location>
        <begin position="6"/>
        <end position="396"/>
    </location>
</feature>
<keyword evidence="5 6" id="KW-0472">Membrane</keyword>
<feature type="transmembrane region" description="Helical" evidence="6">
    <location>
        <begin position="270"/>
        <end position="287"/>
    </location>
</feature>
<organism evidence="8 9">
    <name type="scientific">Desulfofundulus australicus DSM 11792</name>
    <dbReference type="NCBI Taxonomy" id="1121425"/>
    <lineage>
        <taxon>Bacteria</taxon>
        <taxon>Bacillati</taxon>
        <taxon>Bacillota</taxon>
        <taxon>Clostridia</taxon>
        <taxon>Eubacteriales</taxon>
        <taxon>Peptococcaceae</taxon>
        <taxon>Desulfofundulus</taxon>
    </lineage>
</organism>
<comment type="subcellular location">
    <subcellularLocation>
        <location evidence="1">Cell membrane</location>
        <topology evidence="1">Multi-pass membrane protein</topology>
    </subcellularLocation>
</comment>
<dbReference type="SUPFAM" id="SSF103473">
    <property type="entry name" value="MFS general substrate transporter"/>
    <property type="match status" value="1"/>
</dbReference>
<reference evidence="9" key="1">
    <citation type="submission" date="2016-11" db="EMBL/GenBank/DDBJ databases">
        <authorList>
            <person name="Varghese N."/>
            <person name="Submissions S."/>
        </authorList>
    </citation>
    <scope>NUCLEOTIDE SEQUENCE [LARGE SCALE GENOMIC DNA]</scope>
    <source>
        <strain evidence="9">DSM 11792</strain>
    </source>
</reference>
<dbReference type="Gene3D" id="1.20.1250.20">
    <property type="entry name" value="MFS general substrate transporter like domains"/>
    <property type="match status" value="2"/>
</dbReference>